<keyword evidence="1" id="KW-1133">Transmembrane helix</keyword>
<evidence type="ECO:0000313" key="3">
    <source>
        <dbReference type="Proteomes" id="UP000593567"/>
    </source>
</evidence>
<comment type="caution">
    <text evidence="2">The sequence shown here is derived from an EMBL/GenBank/DDBJ whole genome shotgun (WGS) entry which is preliminary data.</text>
</comment>
<dbReference type="Proteomes" id="UP000593567">
    <property type="component" value="Unassembled WGS sequence"/>
</dbReference>
<gene>
    <name evidence="2" type="ORF">EB796_008320</name>
</gene>
<sequence length="67" mass="7937">MTLHTRHNRNIVFFYSIFNKSYWSKGELQLFFSYSSSCFPFLITSAAFFVGLVLIYLDKCGINYNKF</sequence>
<evidence type="ECO:0000313" key="2">
    <source>
        <dbReference type="EMBL" id="KAF6033371.1"/>
    </source>
</evidence>
<protein>
    <submittedName>
        <fullName evidence="2">Uncharacterized protein</fullName>
    </submittedName>
</protein>
<reference evidence="2" key="1">
    <citation type="submission" date="2020-06" db="EMBL/GenBank/DDBJ databases">
        <title>Draft genome of Bugula neritina, a colonial animal packing powerful symbionts and potential medicines.</title>
        <authorList>
            <person name="Rayko M."/>
        </authorList>
    </citation>
    <scope>NUCLEOTIDE SEQUENCE [LARGE SCALE GENOMIC DNA]</scope>
    <source>
        <strain evidence="2">Kwan_BN1</strain>
    </source>
</reference>
<organism evidence="2 3">
    <name type="scientific">Bugula neritina</name>
    <name type="common">Brown bryozoan</name>
    <name type="synonym">Sertularia neritina</name>
    <dbReference type="NCBI Taxonomy" id="10212"/>
    <lineage>
        <taxon>Eukaryota</taxon>
        <taxon>Metazoa</taxon>
        <taxon>Spiralia</taxon>
        <taxon>Lophotrochozoa</taxon>
        <taxon>Bryozoa</taxon>
        <taxon>Gymnolaemata</taxon>
        <taxon>Cheilostomatida</taxon>
        <taxon>Flustrina</taxon>
        <taxon>Buguloidea</taxon>
        <taxon>Bugulidae</taxon>
        <taxon>Bugula</taxon>
    </lineage>
</organism>
<dbReference type="EMBL" id="VXIV02001363">
    <property type="protein sequence ID" value="KAF6033371.1"/>
    <property type="molecule type" value="Genomic_DNA"/>
</dbReference>
<accession>A0A7J7K629</accession>
<keyword evidence="1" id="KW-0472">Membrane</keyword>
<name>A0A7J7K629_BUGNE</name>
<feature type="transmembrane region" description="Helical" evidence="1">
    <location>
        <begin position="31"/>
        <end position="57"/>
    </location>
</feature>
<keyword evidence="1" id="KW-0812">Transmembrane</keyword>
<keyword evidence="3" id="KW-1185">Reference proteome</keyword>
<dbReference type="AlphaFoldDB" id="A0A7J7K629"/>
<evidence type="ECO:0000256" key="1">
    <source>
        <dbReference type="SAM" id="Phobius"/>
    </source>
</evidence>
<proteinExistence type="predicted"/>